<dbReference type="SUPFAM" id="SSF46689">
    <property type="entry name" value="Homeodomain-like"/>
    <property type="match status" value="1"/>
</dbReference>
<evidence type="ECO:0000313" key="5">
    <source>
        <dbReference type="Proteomes" id="UP001180087"/>
    </source>
</evidence>
<sequence length="195" mass="22263">MDKQKVKRQQILEASVRVIAENGYYKSRISNIAKKAGVADGTIYLYFKNKEDLLISLFEDIMGTFAASAQEVTEREETAAAQLGALVRHHFEYLGERPQLALLTQLELRQSQTELRWRISKILEPYLLLIERIAASGMEKDEFKSTLEPKLCRQMIFGTMDQIVTSWVMNGMKENLVDQAVPVFEMLQGAVCKQV</sequence>
<dbReference type="InterPro" id="IPR009057">
    <property type="entry name" value="Homeodomain-like_sf"/>
</dbReference>
<dbReference type="InterPro" id="IPR036271">
    <property type="entry name" value="Tet_transcr_reg_TetR-rel_C_sf"/>
</dbReference>
<evidence type="ECO:0000313" key="4">
    <source>
        <dbReference type="EMBL" id="WLV23734.1"/>
    </source>
</evidence>
<gene>
    <name evidence="4" type="ORF">QR721_08765</name>
</gene>
<evidence type="ECO:0000259" key="3">
    <source>
        <dbReference type="PROSITE" id="PS50977"/>
    </source>
</evidence>
<reference evidence="4" key="1">
    <citation type="submission" date="2023-06" db="EMBL/GenBank/DDBJ databases">
        <title>A Treasure from Seagulls: Isolation and Description of Aciduricobacillus qingdaonensis gen. nov., sp. nov., a Rare Obligately Uric Acid-utilizing Member in the Family Bacillaceae.</title>
        <authorList>
            <person name="Liu W."/>
            <person name="Wang B."/>
        </authorList>
    </citation>
    <scope>NUCLEOTIDE SEQUENCE</scope>
    <source>
        <strain evidence="4">44XB</strain>
    </source>
</reference>
<feature type="domain" description="HTH tetR-type" evidence="3">
    <location>
        <begin position="5"/>
        <end position="65"/>
    </location>
</feature>
<dbReference type="InterPro" id="IPR013570">
    <property type="entry name" value="Tscrpt_reg_YsiA_C"/>
</dbReference>
<keyword evidence="5" id="KW-1185">Reference proteome</keyword>
<dbReference type="EMBL" id="CP129113">
    <property type="protein sequence ID" value="WLV23734.1"/>
    <property type="molecule type" value="Genomic_DNA"/>
</dbReference>
<accession>A0ABY9KT48</accession>
<evidence type="ECO:0000256" key="2">
    <source>
        <dbReference type="PROSITE-ProRule" id="PRU00335"/>
    </source>
</evidence>
<dbReference type="PRINTS" id="PR00455">
    <property type="entry name" value="HTHTETR"/>
</dbReference>
<feature type="DNA-binding region" description="H-T-H motif" evidence="2">
    <location>
        <begin position="28"/>
        <end position="47"/>
    </location>
</feature>
<dbReference type="PANTHER" id="PTHR30055">
    <property type="entry name" value="HTH-TYPE TRANSCRIPTIONAL REGULATOR RUTR"/>
    <property type="match status" value="1"/>
</dbReference>
<dbReference type="InterPro" id="IPR001647">
    <property type="entry name" value="HTH_TetR"/>
</dbReference>
<organism evidence="4 5">
    <name type="scientific">Aciduricibacillus chroicocephali</name>
    <dbReference type="NCBI Taxonomy" id="3054939"/>
    <lineage>
        <taxon>Bacteria</taxon>
        <taxon>Bacillati</taxon>
        <taxon>Bacillota</taxon>
        <taxon>Bacilli</taxon>
        <taxon>Bacillales</taxon>
        <taxon>Bacillaceae</taxon>
        <taxon>Aciduricibacillus</taxon>
    </lineage>
</organism>
<name>A0ABY9KT48_9BACI</name>
<dbReference type="Proteomes" id="UP001180087">
    <property type="component" value="Chromosome"/>
</dbReference>
<dbReference type="Gene3D" id="1.10.357.10">
    <property type="entry name" value="Tetracycline Repressor, domain 2"/>
    <property type="match status" value="1"/>
</dbReference>
<dbReference type="InterPro" id="IPR050109">
    <property type="entry name" value="HTH-type_TetR-like_transc_reg"/>
</dbReference>
<dbReference type="Gene3D" id="1.10.10.60">
    <property type="entry name" value="Homeodomain-like"/>
    <property type="match status" value="1"/>
</dbReference>
<dbReference type="Pfam" id="PF08359">
    <property type="entry name" value="TetR_C_4"/>
    <property type="match status" value="1"/>
</dbReference>
<dbReference type="PROSITE" id="PS50977">
    <property type="entry name" value="HTH_TETR_2"/>
    <property type="match status" value="1"/>
</dbReference>
<dbReference type="Pfam" id="PF00440">
    <property type="entry name" value="TetR_N"/>
    <property type="match status" value="1"/>
</dbReference>
<evidence type="ECO:0000256" key="1">
    <source>
        <dbReference type="ARBA" id="ARBA00023125"/>
    </source>
</evidence>
<dbReference type="PANTHER" id="PTHR30055:SF195">
    <property type="entry name" value="FATTY ACID METABOLISM REGULATOR PROTEIN"/>
    <property type="match status" value="1"/>
</dbReference>
<keyword evidence="1 2" id="KW-0238">DNA-binding</keyword>
<dbReference type="RefSeq" id="WP_348026041.1">
    <property type="nucleotide sequence ID" value="NZ_CP129113.1"/>
</dbReference>
<proteinExistence type="predicted"/>
<dbReference type="SUPFAM" id="SSF48498">
    <property type="entry name" value="Tetracyclin repressor-like, C-terminal domain"/>
    <property type="match status" value="1"/>
</dbReference>
<protein>
    <submittedName>
        <fullName evidence="4">TetR/AcrR family transcriptional regulator</fullName>
    </submittedName>
</protein>